<sequence>MQRDIFLLQEVHLTDEEDTVTFTQGWGGRRRLVEVVKDFSPVDAFRVLHPSDAGFTWRNSRGAASSLDYIFGKGGQVDQTCGVPGRSCSWNLILLRDMLDWVKERNLSLALVSIDQEKAFDRVQHGFLFAVLG</sequence>
<dbReference type="EMBL" id="JAINUG010000077">
    <property type="protein sequence ID" value="KAJ8400325.1"/>
    <property type="molecule type" value="Genomic_DNA"/>
</dbReference>
<dbReference type="AlphaFoldDB" id="A0AAD7SCZ5"/>
<evidence type="ECO:0000313" key="1">
    <source>
        <dbReference type="EMBL" id="KAJ8400325.1"/>
    </source>
</evidence>
<accession>A0AAD7SCZ5</accession>
<proteinExistence type="predicted"/>
<evidence type="ECO:0008006" key="3">
    <source>
        <dbReference type="Google" id="ProtNLM"/>
    </source>
</evidence>
<dbReference type="SUPFAM" id="SSF56219">
    <property type="entry name" value="DNase I-like"/>
    <property type="match status" value="1"/>
</dbReference>
<reference evidence="1" key="1">
    <citation type="journal article" date="2023" name="Science">
        <title>Genome structures resolve the early diversification of teleost fishes.</title>
        <authorList>
            <person name="Parey E."/>
            <person name="Louis A."/>
            <person name="Montfort J."/>
            <person name="Bouchez O."/>
            <person name="Roques C."/>
            <person name="Iampietro C."/>
            <person name="Lluch J."/>
            <person name="Castinel A."/>
            <person name="Donnadieu C."/>
            <person name="Desvignes T."/>
            <person name="Floi Bucao C."/>
            <person name="Jouanno E."/>
            <person name="Wen M."/>
            <person name="Mejri S."/>
            <person name="Dirks R."/>
            <person name="Jansen H."/>
            <person name="Henkel C."/>
            <person name="Chen W.J."/>
            <person name="Zahm M."/>
            <person name="Cabau C."/>
            <person name="Klopp C."/>
            <person name="Thompson A.W."/>
            <person name="Robinson-Rechavi M."/>
            <person name="Braasch I."/>
            <person name="Lecointre G."/>
            <person name="Bobe J."/>
            <person name="Postlethwait J.H."/>
            <person name="Berthelot C."/>
            <person name="Roest Crollius H."/>
            <person name="Guiguen Y."/>
        </authorList>
    </citation>
    <scope>NUCLEOTIDE SEQUENCE</scope>
    <source>
        <strain evidence="1">NC1722</strain>
    </source>
</reference>
<evidence type="ECO:0000313" key="2">
    <source>
        <dbReference type="Proteomes" id="UP001221898"/>
    </source>
</evidence>
<organism evidence="1 2">
    <name type="scientific">Aldrovandia affinis</name>
    <dbReference type="NCBI Taxonomy" id="143900"/>
    <lineage>
        <taxon>Eukaryota</taxon>
        <taxon>Metazoa</taxon>
        <taxon>Chordata</taxon>
        <taxon>Craniata</taxon>
        <taxon>Vertebrata</taxon>
        <taxon>Euteleostomi</taxon>
        <taxon>Actinopterygii</taxon>
        <taxon>Neopterygii</taxon>
        <taxon>Teleostei</taxon>
        <taxon>Notacanthiformes</taxon>
        <taxon>Halosauridae</taxon>
        <taxon>Aldrovandia</taxon>
    </lineage>
</organism>
<comment type="caution">
    <text evidence="1">The sequence shown here is derived from an EMBL/GenBank/DDBJ whole genome shotgun (WGS) entry which is preliminary data.</text>
</comment>
<protein>
    <recommendedName>
        <fullName evidence="3">Reverse transcriptase domain-containing protein</fullName>
    </recommendedName>
</protein>
<keyword evidence="2" id="KW-1185">Reference proteome</keyword>
<dbReference type="InterPro" id="IPR036691">
    <property type="entry name" value="Endo/exonu/phosph_ase_sf"/>
</dbReference>
<gene>
    <name evidence="1" type="ORF">AAFF_G00397080</name>
</gene>
<dbReference type="Proteomes" id="UP001221898">
    <property type="component" value="Unassembled WGS sequence"/>
</dbReference>
<dbReference type="Gene3D" id="3.60.10.10">
    <property type="entry name" value="Endonuclease/exonuclease/phosphatase"/>
    <property type="match status" value="1"/>
</dbReference>
<name>A0AAD7SCZ5_9TELE</name>